<proteinExistence type="predicted"/>
<gene>
    <name evidence="1" type="ORF">SAMN05216247_11262</name>
</gene>
<protein>
    <submittedName>
        <fullName evidence="1">Indoleacetate---lysine synthetase</fullName>
    </submittedName>
</protein>
<reference evidence="1 2" key="1">
    <citation type="submission" date="2016-10" db="EMBL/GenBank/DDBJ databases">
        <authorList>
            <person name="de Groot N.N."/>
        </authorList>
    </citation>
    <scope>NUCLEOTIDE SEQUENCE [LARGE SCALE GENOMIC DNA]</scope>
    <source>
        <strain evidence="1 2">ICMP 14252</strain>
    </source>
</reference>
<dbReference type="Gene3D" id="3.40.50.12780">
    <property type="entry name" value="N-terminal domain of ligase-like"/>
    <property type="match status" value="1"/>
</dbReference>
<dbReference type="RefSeq" id="WP_065931368.1">
    <property type="nucleotide sequence ID" value="NZ_FNOX01000012.1"/>
</dbReference>
<evidence type="ECO:0000313" key="2">
    <source>
        <dbReference type="Proteomes" id="UP000182902"/>
    </source>
</evidence>
<dbReference type="Proteomes" id="UP000182902">
    <property type="component" value="Unassembled WGS sequence"/>
</dbReference>
<organism evidence="1 2">
    <name type="scientific">Pseudomonas salomonii</name>
    <dbReference type="NCBI Taxonomy" id="191391"/>
    <lineage>
        <taxon>Bacteria</taxon>
        <taxon>Pseudomonadati</taxon>
        <taxon>Pseudomonadota</taxon>
        <taxon>Gammaproteobacteria</taxon>
        <taxon>Pseudomonadales</taxon>
        <taxon>Pseudomonadaceae</taxon>
        <taxon>Pseudomonas</taxon>
    </lineage>
</organism>
<dbReference type="PANTHER" id="PTHR43845">
    <property type="entry name" value="BLR5969 PROTEIN"/>
    <property type="match status" value="1"/>
</dbReference>
<name>A0A1H3TVW8_9PSED</name>
<dbReference type="SUPFAM" id="SSF56801">
    <property type="entry name" value="Acetyl-CoA synthetase-like"/>
    <property type="match status" value="1"/>
</dbReference>
<evidence type="ECO:0000313" key="1">
    <source>
        <dbReference type="EMBL" id="SDZ54252.1"/>
    </source>
</evidence>
<dbReference type="EMBL" id="FNOX01000012">
    <property type="protein sequence ID" value="SDZ54252.1"/>
    <property type="molecule type" value="Genomic_DNA"/>
</dbReference>
<sequence>MKTIQRRTAFPVDKFNQMVMGYISEDYPGSLQTVTDYQGFIDAYPVMDKSALAASGRQLLAAGKMQGCYVVSTSGTTRSPVILANKFLQGVTENSYPYQVRQAMAEHVFSANDVVANLLTAGGLGNSYEGMCRLLENIGVTILPVGRPDTLSNNALLLDLLERFSADVLVGSPSGIVQVAQAALSAGVSLPIRKIVFVGEAFHLSKREFVSEQWPQASFYSIYGATELGFAAINTPQMSAGHHLVLSDWFFVEVSEQGELLVTDLKAPVVPLIRYRIGDYGELFSVSGDAAYYLSIGDRVEEEFSLGGHKIRLDLVRKQLTAAGVDATYCQVTLKSVELGRDRVEVALDLPDSEVGQSLQAHVASVLSQIPKLSEALRRGVAELSVVGREHFQFNARQKLPSLRDERQRVGVA</sequence>
<dbReference type="AlphaFoldDB" id="A0A1H3TVW8"/>
<accession>A0A1H3TVW8</accession>
<dbReference type="PANTHER" id="PTHR43845:SF1">
    <property type="entry name" value="BLR5969 PROTEIN"/>
    <property type="match status" value="1"/>
</dbReference>
<dbReference type="InterPro" id="IPR042099">
    <property type="entry name" value="ANL_N_sf"/>
</dbReference>